<feature type="compositionally biased region" description="Polar residues" evidence="4">
    <location>
        <begin position="233"/>
        <end position="250"/>
    </location>
</feature>
<dbReference type="AlphaFoldDB" id="A0A348WR05"/>
<protein>
    <recommendedName>
        <fullName evidence="5">Cellulose synthase operon C C-terminal domain-containing protein</fullName>
    </recommendedName>
</protein>
<dbReference type="EMBL" id="DMUP01000224">
    <property type="protein sequence ID" value="HAR56967.1"/>
    <property type="molecule type" value="Genomic_DNA"/>
</dbReference>
<keyword evidence="3" id="KW-0802">TPR repeat</keyword>
<feature type="region of interest" description="Disordered" evidence="4">
    <location>
        <begin position="185"/>
        <end position="212"/>
    </location>
</feature>
<organism evidence="6 7">
    <name type="scientific">Idiomarina baltica</name>
    <dbReference type="NCBI Taxonomy" id="190892"/>
    <lineage>
        <taxon>Bacteria</taxon>
        <taxon>Pseudomonadati</taxon>
        <taxon>Pseudomonadota</taxon>
        <taxon>Gammaproteobacteria</taxon>
        <taxon>Alteromonadales</taxon>
        <taxon>Idiomarinaceae</taxon>
        <taxon>Idiomarina</taxon>
    </lineage>
</organism>
<name>A0A348WR05_9GAMM</name>
<sequence>MERSIFFGLNIKRIRLVMRINVFVAFVCAVKLMLASSPVYAQASDAVDILLKRIEEAEAAGRNYHRDRLIEQLQRTAPNHPRAIEYRLINALSKNEFTEADTLLTLLREVAPDSQATKRSAERIKIAQPPYQSLVAQARLNMLTGKLEAAKTLYQQVFDNIPALEPYRSDWQTLASIQQSQSEVVTQAAQTETQSPVEPAPAPARREEEKTTPKAALTRTVTYTPIISDNTLLDRSSATSNTVPTPTQDASPEPLAENQGPYLTVGFLRNERDSVDGNTSFASDTLILEYRHPTDTGIWTVKVDGFDTQAGEFDLSNTFQKDRFGTGLLCQTDECNQGFLPNLIERGASIGIAFDNTTWHADIGVSPLGFDQTELLGGLEYSGDLGEFGWSVGAERRIETTSVLTFSGQQDPFSTRHWGPVVRQGLGGSLNWDQGGFMGWWSNFGINHYGGRNVDSNKQWYAYTGAYFRIIDTEAFAFTSGLTALSWGFDKNRGETTFGHGGYYSPAHYASLSLPIEFYGRIDRFSYILRASFGQSTSRLDDAPFYPTSDELQQQAGNPIHTGNPDGGGFGRSFRAAFEYRITNHWSVGLNAQIDRSEFYTPNNYQLYFRYHFDGDGNAFRPPNPPSRYVDF</sequence>
<feature type="region of interest" description="Disordered" evidence="4">
    <location>
        <begin position="233"/>
        <end position="259"/>
    </location>
</feature>
<gene>
    <name evidence="6" type="ORF">DCR58_09325</name>
</gene>
<evidence type="ECO:0000256" key="4">
    <source>
        <dbReference type="SAM" id="MobiDB-lite"/>
    </source>
</evidence>
<reference evidence="6 7" key="1">
    <citation type="journal article" date="2018" name="Nat. Biotechnol.">
        <title>A standardized bacterial taxonomy based on genome phylogeny substantially revises the tree of life.</title>
        <authorList>
            <person name="Parks D.H."/>
            <person name="Chuvochina M."/>
            <person name="Waite D.W."/>
            <person name="Rinke C."/>
            <person name="Skarshewski A."/>
            <person name="Chaumeil P.A."/>
            <person name="Hugenholtz P."/>
        </authorList>
    </citation>
    <scope>NUCLEOTIDE SEQUENCE [LARGE SCALE GENOMIC DNA]</scope>
    <source>
        <strain evidence="6">UBA9360</strain>
    </source>
</reference>
<accession>A0A348WR05</accession>
<evidence type="ECO:0000256" key="1">
    <source>
        <dbReference type="ARBA" id="ARBA00022729"/>
    </source>
</evidence>
<dbReference type="Pfam" id="PF05420">
    <property type="entry name" value="BCSC_C"/>
    <property type="match status" value="1"/>
</dbReference>
<evidence type="ECO:0000256" key="2">
    <source>
        <dbReference type="ARBA" id="ARBA00022737"/>
    </source>
</evidence>
<keyword evidence="2" id="KW-0677">Repeat</keyword>
<evidence type="ECO:0000259" key="5">
    <source>
        <dbReference type="Pfam" id="PF05420"/>
    </source>
</evidence>
<dbReference type="InterPro" id="IPR008410">
    <property type="entry name" value="BCSC_C"/>
</dbReference>
<feature type="domain" description="Cellulose synthase operon C C-terminal" evidence="5">
    <location>
        <begin position="285"/>
        <end position="614"/>
    </location>
</feature>
<feature type="compositionally biased region" description="Polar residues" evidence="4">
    <location>
        <begin position="185"/>
        <end position="196"/>
    </location>
</feature>
<keyword evidence="1" id="KW-0732">Signal</keyword>
<dbReference type="Proteomes" id="UP000262878">
    <property type="component" value="Unassembled WGS sequence"/>
</dbReference>
<proteinExistence type="predicted"/>
<evidence type="ECO:0000313" key="7">
    <source>
        <dbReference type="Proteomes" id="UP000262878"/>
    </source>
</evidence>
<comment type="caution">
    <text evidence="6">The sequence shown here is derived from an EMBL/GenBank/DDBJ whole genome shotgun (WGS) entry which is preliminary data.</text>
</comment>
<dbReference type="GO" id="GO:0019867">
    <property type="term" value="C:outer membrane"/>
    <property type="evidence" value="ECO:0007669"/>
    <property type="project" value="InterPro"/>
</dbReference>
<dbReference type="GO" id="GO:0030244">
    <property type="term" value="P:cellulose biosynthetic process"/>
    <property type="evidence" value="ECO:0007669"/>
    <property type="project" value="InterPro"/>
</dbReference>
<evidence type="ECO:0000256" key="3">
    <source>
        <dbReference type="ARBA" id="ARBA00022803"/>
    </source>
</evidence>
<evidence type="ECO:0000313" key="6">
    <source>
        <dbReference type="EMBL" id="HAR56967.1"/>
    </source>
</evidence>